<dbReference type="PANTHER" id="PTHR46401:SF2">
    <property type="entry name" value="GLYCOSYLTRANSFERASE WBBK-RELATED"/>
    <property type="match status" value="1"/>
</dbReference>
<dbReference type="InterPro" id="IPR001296">
    <property type="entry name" value="Glyco_trans_1"/>
</dbReference>
<protein>
    <recommendedName>
        <fullName evidence="2">Glycosyl transferase family 1 domain-containing protein</fullName>
    </recommendedName>
</protein>
<dbReference type="GO" id="GO:0016757">
    <property type="term" value="F:glycosyltransferase activity"/>
    <property type="evidence" value="ECO:0007669"/>
    <property type="project" value="InterPro"/>
</dbReference>
<sequence length="352" mass="40873">MRVLYFGTYDPDYSRNAILIKGLRENGIEVLECRDRTRSFLKYINLFFKHIKFIGKYDLMIVGFPGQEVTFLAKIITLKPIVLDIFTSHFMGYIIDRKRYALNSFRARYFRFLDKWSCRLADLILLDTQAHINYFVDEFKLTDKKFKKIWLGARTDIFRPVDLNQNNSGDPFLVLFWGSFIPLQGVEYIITAAKILEKENIVFNLIGRGQTYVKNKKFAESLGLKNINFLGRISNGELTDFIRKSDVCLSTFGPGIKSEITIQNKIFETLSSKRPLVTARTEAVLELFNDREHLLLCNKTDAQDLADKILELKNNAVLRRKIAENGYKFFKNNLTEKILGAKLARILIEEIT</sequence>
<dbReference type="PANTHER" id="PTHR46401">
    <property type="entry name" value="GLYCOSYLTRANSFERASE WBBK-RELATED"/>
    <property type="match status" value="1"/>
</dbReference>
<dbReference type="GO" id="GO:0009103">
    <property type="term" value="P:lipopolysaccharide biosynthetic process"/>
    <property type="evidence" value="ECO:0007669"/>
    <property type="project" value="TreeGrafter"/>
</dbReference>
<evidence type="ECO:0000259" key="2">
    <source>
        <dbReference type="Pfam" id="PF00534"/>
    </source>
</evidence>
<dbReference type="Gene3D" id="3.40.50.2000">
    <property type="entry name" value="Glycogen Phosphorylase B"/>
    <property type="match status" value="2"/>
</dbReference>
<reference evidence="3 4" key="1">
    <citation type="submission" date="2017-09" db="EMBL/GenBank/DDBJ databases">
        <title>Depth-based differentiation of microbial function through sediment-hosted aquifers and enrichment of novel symbionts in the deep terrestrial subsurface.</title>
        <authorList>
            <person name="Probst A.J."/>
            <person name="Ladd B."/>
            <person name="Jarett J.K."/>
            <person name="Geller-Mcgrath D.E."/>
            <person name="Sieber C.M."/>
            <person name="Emerson J.B."/>
            <person name="Anantharaman K."/>
            <person name="Thomas B.C."/>
            <person name="Malmstrom R."/>
            <person name="Stieglmeier M."/>
            <person name="Klingl A."/>
            <person name="Woyke T."/>
            <person name="Ryan C.M."/>
            <person name="Banfield J.F."/>
        </authorList>
    </citation>
    <scope>NUCLEOTIDE SEQUENCE [LARGE SCALE GENOMIC DNA]</scope>
    <source>
        <strain evidence="3">CG10_big_fil_rev_8_21_14_0_10_37_15</strain>
    </source>
</reference>
<comment type="caution">
    <text evidence="3">The sequence shown here is derived from an EMBL/GenBank/DDBJ whole genome shotgun (WGS) entry which is preliminary data.</text>
</comment>
<evidence type="ECO:0000256" key="1">
    <source>
        <dbReference type="ARBA" id="ARBA00022679"/>
    </source>
</evidence>
<dbReference type="SUPFAM" id="SSF53756">
    <property type="entry name" value="UDP-Glycosyltransferase/glycogen phosphorylase"/>
    <property type="match status" value="1"/>
</dbReference>
<proteinExistence type="predicted"/>
<dbReference type="AlphaFoldDB" id="A0A2H0R5K1"/>
<evidence type="ECO:0000313" key="4">
    <source>
        <dbReference type="Proteomes" id="UP000230208"/>
    </source>
</evidence>
<dbReference type="EMBL" id="PCXP01000019">
    <property type="protein sequence ID" value="PIR41801.1"/>
    <property type="molecule type" value="Genomic_DNA"/>
</dbReference>
<keyword evidence="1" id="KW-0808">Transferase</keyword>
<organism evidence="3 4">
    <name type="scientific">Candidatus Yanofskybacteria bacterium CG10_big_fil_rev_8_21_14_0_10_37_15</name>
    <dbReference type="NCBI Taxonomy" id="1975097"/>
    <lineage>
        <taxon>Bacteria</taxon>
        <taxon>Candidatus Yanofskyibacteriota</taxon>
    </lineage>
</organism>
<evidence type="ECO:0000313" key="3">
    <source>
        <dbReference type="EMBL" id="PIR41801.1"/>
    </source>
</evidence>
<accession>A0A2H0R5K1</accession>
<dbReference type="Pfam" id="PF00534">
    <property type="entry name" value="Glycos_transf_1"/>
    <property type="match status" value="1"/>
</dbReference>
<gene>
    <name evidence="3" type="ORF">COV30_01240</name>
</gene>
<name>A0A2H0R5K1_9BACT</name>
<dbReference type="Proteomes" id="UP000230208">
    <property type="component" value="Unassembled WGS sequence"/>
</dbReference>
<feature type="domain" description="Glycosyl transferase family 1" evidence="2">
    <location>
        <begin position="166"/>
        <end position="328"/>
    </location>
</feature>